<keyword evidence="1" id="KW-0732">Signal</keyword>
<organism evidence="2 3">
    <name type="scientific">Muricoccus roseus</name>
    <dbReference type="NCBI Taxonomy" id="198092"/>
    <lineage>
        <taxon>Bacteria</taxon>
        <taxon>Pseudomonadati</taxon>
        <taxon>Pseudomonadota</taxon>
        <taxon>Alphaproteobacteria</taxon>
        <taxon>Acetobacterales</taxon>
        <taxon>Roseomonadaceae</taxon>
        <taxon>Muricoccus</taxon>
    </lineage>
</organism>
<dbReference type="EMBL" id="FQZF01000024">
    <property type="protein sequence ID" value="SHJ89894.1"/>
    <property type="molecule type" value="Genomic_DNA"/>
</dbReference>
<proteinExistence type="predicted"/>
<evidence type="ECO:0000256" key="1">
    <source>
        <dbReference type="SAM" id="SignalP"/>
    </source>
</evidence>
<keyword evidence="3" id="KW-1185">Reference proteome</keyword>
<evidence type="ECO:0008006" key="4">
    <source>
        <dbReference type="Google" id="ProtNLM"/>
    </source>
</evidence>
<feature type="signal peptide" evidence="1">
    <location>
        <begin position="1"/>
        <end position="20"/>
    </location>
</feature>
<feature type="chain" id="PRO_5012590400" description="Sporulation related domain-containing protein" evidence="1">
    <location>
        <begin position="21"/>
        <end position="115"/>
    </location>
</feature>
<dbReference type="AlphaFoldDB" id="A0A1M6N2J4"/>
<dbReference type="Proteomes" id="UP000184387">
    <property type="component" value="Unassembled WGS sequence"/>
</dbReference>
<sequence length="115" mass="12357">MRILPAAFALLLALSMPAGAAQTLKGRWWIVLGSSAAPESLPRPFPEADRAAEAARRCGVEPMGDYSAKFEGFAPDLYVTVVGGFTTRREAEAALARLRRCVPDAYLRRGGYGGE</sequence>
<name>A0A1M6N2J4_9PROT</name>
<accession>A0A1M6N2J4</accession>
<evidence type="ECO:0000313" key="2">
    <source>
        <dbReference type="EMBL" id="SHJ89894.1"/>
    </source>
</evidence>
<protein>
    <recommendedName>
        <fullName evidence="4">Sporulation related domain-containing protein</fullName>
    </recommendedName>
</protein>
<reference evidence="2 3" key="1">
    <citation type="submission" date="2016-11" db="EMBL/GenBank/DDBJ databases">
        <authorList>
            <person name="Jaros S."/>
            <person name="Januszkiewicz K."/>
            <person name="Wedrychowicz H."/>
        </authorList>
    </citation>
    <scope>NUCLEOTIDE SEQUENCE [LARGE SCALE GENOMIC DNA]</scope>
    <source>
        <strain evidence="2 3">DSM 14916</strain>
    </source>
</reference>
<dbReference type="STRING" id="198092.SAMN02745194_03676"/>
<dbReference type="OrthoDB" id="8451146at2"/>
<dbReference type="RefSeq" id="WP_073137466.1">
    <property type="nucleotide sequence ID" value="NZ_FQZF01000024.1"/>
</dbReference>
<evidence type="ECO:0000313" key="3">
    <source>
        <dbReference type="Proteomes" id="UP000184387"/>
    </source>
</evidence>
<gene>
    <name evidence="2" type="ORF">SAMN02745194_03676</name>
</gene>